<dbReference type="OrthoDB" id="9792858at2"/>
<dbReference type="InterPro" id="IPR050268">
    <property type="entry name" value="NADH-dep_flavin_reductase"/>
</dbReference>
<evidence type="ECO:0000313" key="5">
    <source>
        <dbReference type="EMBL" id="PLR17637.1"/>
    </source>
</evidence>
<dbReference type="Proteomes" id="UP000234483">
    <property type="component" value="Unassembled WGS sequence"/>
</dbReference>
<evidence type="ECO:0000313" key="4">
    <source>
        <dbReference type="EMBL" id="AYV45405.1"/>
    </source>
</evidence>
<dbReference type="GO" id="GO:0010181">
    <property type="term" value="F:FMN binding"/>
    <property type="evidence" value="ECO:0007669"/>
    <property type="project" value="InterPro"/>
</dbReference>
<gene>
    <name evidence="4" type="ORF">C1707_03630</name>
    <name evidence="5" type="ORF">CFHF_09345</name>
</gene>
<evidence type="ECO:0000313" key="6">
    <source>
        <dbReference type="Proteomes" id="UP000234483"/>
    </source>
</evidence>
<dbReference type="AlphaFoldDB" id="A0A2N5CV17"/>
<dbReference type="Gene3D" id="2.30.110.10">
    <property type="entry name" value="Electron Transport, Fmn-binding Protein, Chain A"/>
    <property type="match status" value="1"/>
</dbReference>
<dbReference type="SMART" id="SM00903">
    <property type="entry name" value="Flavin_Reduct"/>
    <property type="match status" value="1"/>
</dbReference>
<evidence type="ECO:0000259" key="3">
    <source>
        <dbReference type="SMART" id="SM00903"/>
    </source>
</evidence>
<name>A0A2N5CV17_9CAUL</name>
<evidence type="ECO:0000256" key="2">
    <source>
        <dbReference type="ARBA" id="ARBA00023002"/>
    </source>
</evidence>
<dbReference type="EMBL" id="CP026100">
    <property type="protein sequence ID" value="AYV45405.1"/>
    <property type="molecule type" value="Genomic_DNA"/>
</dbReference>
<feature type="domain" description="Flavin reductase like" evidence="3">
    <location>
        <begin position="19"/>
        <end position="163"/>
    </location>
</feature>
<protein>
    <submittedName>
        <fullName evidence="5">Flavin reductase</fullName>
    </submittedName>
</protein>
<dbReference type="EMBL" id="PJRQ01000017">
    <property type="protein sequence ID" value="PLR17637.1"/>
    <property type="molecule type" value="Genomic_DNA"/>
</dbReference>
<dbReference type="PANTHER" id="PTHR30466">
    <property type="entry name" value="FLAVIN REDUCTASE"/>
    <property type="match status" value="1"/>
</dbReference>
<accession>A0A2N5CV17</accession>
<dbReference type="PANTHER" id="PTHR30466:SF11">
    <property type="entry name" value="FLAVIN-DEPENDENT MONOOXYGENASE, REDUCTASE SUBUNIT HSAB"/>
    <property type="match status" value="1"/>
</dbReference>
<keyword evidence="7" id="KW-1185">Reference proteome</keyword>
<evidence type="ECO:0000256" key="1">
    <source>
        <dbReference type="ARBA" id="ARBA00008898"/>
    </source>
</evidence>
<dbReference type="InterPro" id="IPR002563">
    <property type="entry name" value="Flavin_Rdtase-like_dom"/>
</dbReference>
<dbReference type="Proteomes" id="UP000281192">
    <property type="component" value="Chromosome"/>
</dbReference>
<dbReference type="RefSeq" id="WP_101712750.1">
    <property type="nucleotide sequence ID" value="NZ_CP026100.1"/>
</dbReference>
<dbReference type="InterPro" id="IPR012349">
    <property type="entry name" value="Split_barrel_FMN-bd"/>
</dbReference>
<proteinExistence type="inferred from homology"/>
<dbReference type="Pfam" id="PF01613">
    <property type="entry name" value="Flavin_Reduct"/>
    <property type="match status" value="1"/>
</dbReference>
<dbReference type="SUPFAM" id="SSF50475">
    <property type="entry name" value="FMN-binding split barrel"/>
    <property type="match status" value="1"/>
</dbReference>
<comment type="similarity">
    <text evidence="1">Belongs to the non-flavoprotein flavin reductase family.</text>
</comment>
<organism evidence="5 6">
    <name type="scientific">Caulobacter flavus</name>
    <dbReference type="NCBI Taxonomy" id="1679497"/>
    <lineage>
        <taxon>Bacteria</taxon>
        <taxon>Pseudomonadati</taxon>
        <taxon>Pseudomonadota</taxon>
        <taxon>Alphaproteobacteria</taxon>
        <taxon>Caulobacterales</taxon>
        <taxon>Caulobacteraceae</taxon>
        <taxon>Caulobacter</taxon>
    </lineage>
</organism>
<sequence>MGAALASEVPDTTLFRKAMGGFAAGVTVVTTALDGRLSGTTVSAFSSLSMDPPLVLACLKRGSRTLSAVREAGVFCVNILAADQGELAYAFAKSGCDERFALAALEPGASAAPVLAGCVAAVECELHAAHDGGDHEILVGRVVSVRIDESKPPLVYVRGQFLKS</sequence>
<dbReference type="GO" id="GO:0042602">
    <property type="term" value="F:riboflavin reductase (NADPH) activity"/>
    <property type="evidence" value="ECO:0007669"/>
    <property type="project" value="TreeGrafter"/>
</dbReference>
<dbReference type="KEGG" id="cfh:C1707_03630"/>
<reference evidence="5 6" key="1">
    <citation type="submission" date="2017-12" db="EMBL/GenBank/DDBJ databases">
        <title>The genome sequence of Caulobacter flavus CGMCC1 15093.</title>
        <authorList>
            <person name="Gao J."/>
            <person name="Mao X."/>
            <person name="Sun J."/>
        </authorList>
    </citation>
    <scope>NUCLEOTIDE SEQUENCE [LARGE SCALE GENOMIC DNA]</scope>
    <source>
        <strain evidence="5 6">CGMCC1 15093</strain>
    </source>
</reference>
<reference evidence="4 7" key="2">
    <citation type="submission" date="2018-01" db="EMBL/GenBank/DDBJ databases">
        <title>Complete genome sequence of Caulobacter flavus RHGG3.</title>
        <authorList>
            <person name="Yang E."/>
        </authorList>
    </citation>
    <scope>NUCLEOTIDE SEQUENCE [LARGE SCALE GENOMIC DNA]</scope>
    <source>
        <strain evidence="4 7">RHGG3</strain>
    </source>
</reference>
<evidence type="ECO:0000313" key="7">
    <source>
        <dbReference type="Proteomes" id="UP000281192"/>
    </source>
</evidence>
<keyword evidence="2" id="KW-0560">Oxidoreductase</keyword>